<reference evidence="1 2" key="1">
    <citation type="submission" date="2023-02" db="EMBL/GenBank/DDBJ databases">
        <title>Genome Sequence of L. cardiaca H63T.</title>
        <authorList>
            <person name="Lopez A.E."/>
            <person name="Cianciotto N.P."/>
        </authorList>
    </citation>
    <scope>NUCLEOTIDE SEQUENCE [LARGE SCALE GENOMIC DNA]</scope>
    <source>
        <strain evidence="1 2">H63</strain>
    </source>
</reference>
<evidence type="ECO:0000313" key="2">
    <source>
        <dbReference type="Proteomes" id="UP001222087"/>
    </source>
</evidence>
<protein>
    <submittedName>
        <fullName evidence="1">Uncharacterized protein</fullName>
    </submittedName>
</protein>
<evidence type="ECO:0000313" key="1">
    <source>
        <dbReference type="EMBL" id="WED43951.1"/>
    </source>
</evidence>
<dbReference type="EMBL" id="CP119078">
    <property type="protein sequence ID" value="WED43951.1"/>
    <property type="molecule type" value="Genomic_DNA"/>
</dbReference>
<dbReference type="Proteomes" id="UP001222087">
    <property type="component" value="Chromosome"/>
</dbReference>
<accession>A0ABY8AW55</accession>
<dbReference type="RefSeq" id="WP_275089765.1">
    <property type="nucleotide sequence ID" value="NZ_CP119078.1"/>
</dbReference>
<organism evidence="1 2">
    <name type="scientific">Legionella cardiaca</name>
    <dbReference type="NCBI Taxonomy" id="1071983"/>
    <lineage>
        <taxon>Bacteria</taxon>
        <taxon>Pseudomonadati</taxon>
        <taxon>Pseudomonadota</taxon>
        <taxon>Gammaproteobacteria</taxon>
        <taxon>Legionellales</taxon>
        <taxon>Legionellaceae</taxon>
        <taxon>Legionella</taxon>
    </lineage>
</organism>
<sequence length="117" mass="13387">MQENPWAVINYLLPFEGSAGPIVLQKDILAKANGVKDRIICSQNAMVLRASYRNRVFTSYNHHVPMCYEAWDYPKEKHYIKQKKLDETKVSVSENSLFTGEVKEQEPLNVSASPQKS</sequence>
<proteinExistence type="predicted"/>
<keyword evidence="2" id="KW-1185">Reference proteome</keyword>
<name>A0ABY8AW55_9GAMM</name>
<gene>
    <name evidence="1" type="ORF">PXX05_03975</name>
</gene>